<dbReference type="EMBL" id="BGPR01064278">
    <property type="protein sequence ID" value="GBO39290.1"/>
    <property type="molecule type" value="Genomic_DNA"/>
</dbReference>
<keyword evidence="1" id="KW-1133">Transmembrane helix</keyword>
<reference evidence="2 3" key="1">
    <citation type="journal article" date="2019" name="Sci. Rep.">
        <title>Orb-weaving spider Araneus ventricosus genome elucidates the spidroin gene catalogue.</title>
        <authorList>
            <person name="Kono N."/>
            <person name="Nakamura H."/>
            <person name="Ohtoshi R."/>
            <person name="Moran D.A.P."/>
            <person name="Shinohara A."/>
            <person name="Yoshida Y."/>
            <person name="Fujiwara M."/>
            <person name="Mori M."/>
            <person name="Tomita M."/>
            <person name="Arakawa K."/>
        </authorList>
    </citation>
    <scope>NUCLEOTIDE SEQUENCE [LARGE SCALE GENOMIC DNA]</scope>
</reference>
<name>A0A4Y2WS51_ARAVE</name>
<evidence type="ECO:0000313" key="2">
    <source>
        <dbReference type="EMBL" id="GBO39290.1"/>
    </source>
</evidence>
<proteinExistence type="predicted"/>
<keyword evidence="3" id="KW-1185">Reference proteome</keyword>
<accession>A0A4Y2WS51</accession>
<gene>
    <name evidence="2" type="ORF">AVEN_201736_1</name>
</gene>
<dbReference type="AlphaFoldDB" id="A0A4Y2WS51"/>
<evidence type="ECO:0000313" key="3">
    <source>
        <dbReference type="Proteomes" id="UP000499080"/>
    </source>
</evidence>
<dbReference type="Proteomes" id="UP000499080">
    <property type="component" value="Unassembled WGS sequence"/>
</dbReference>
<keyword evidence="1" id="KW-0812">Transmembrane</keyword>
<evidence type="ECO:0000256" key="1">
    <source>
        <dbReference type="SAM" id="Phobius"/>
    </source>
</evidence>
<keyword evidence="1" id="KW-0472">Membrane</keyword>
<organism evidence="2 3">
    <name type="scientific">Araneus ventricosus</name>
    <name type="common">Orbweaver spider</name>
    <name type="synonym">Epeira ventricosa</name>
    <dbReference type="NCBI Taxonomy" id="182803"/>
    <lineage>
        <taxon>Eukaryota</taxon>
        <taxon>Metazoa</taxon>
        <taxon>Ecdysozoa</taxon>
        <taxon>Arthropoda</taxon>
        <taxon>Chelicerata</taxon>
        <taxon>Arachnida</taxon>
        <taxon>Araneae</taxon>
        <taxon>Araneomorphae</taxon>
        <taxon>Entelegynae</taxon>
        <taxon>Araneoidea</taxon>
        <taxon>Araneidae</taxon>
        <taxon>Araneus</taxon>
    </lineage>
</organism>
<sequence>MKTDVEAKKSYYDPSATSLGTHCRQLADVNANMSRAPFTLAKPLISTGVNENSYSSPGAILSLCHWPMLTKLEVRRLYFGRCGYIEATVLCARLHTLVDCTFVQPCTLFATAPGSLYFVRLYSFVRLYFSATATWSCTSVATAPWFDCTYCCGVPWFHCTLVRALTLLRLYLGSTFIFWCGSYFGSTVLWSTVLWFNCTCRATVPVQLYFVRLYLGSPA</sequence>
<comment type="caution">
    <text evidence="2">The sequence shown here is derived from an EMBL/GenBank/DDBJ whole genome shotgun (WGS) entry which is preliminary data.</text>
</comment>
<protein>
    <submittedName>
        <fullName evidence="2">Uncharacterized protein</fullName>
    </submittedName>
</protein>
<feature type="transmembrane region" description="Helical" evidence="1">
    <location>
        <begin position="170"/>
        <end position="196"/>
    </location>
</feature>